<keyword evidence="6 12" id="KW-0472">Membrane</keyword>
<dbReference type="PROSITE" id="PS50198">
    <property type="entry name" value="PPIC_PPIASE_2"/>
    <property type="match status" value="1"/>
</dbReference>
<comment type="subcellular location">
    <subcellularLocation>
        <location evidence="1">Cell inner membrane</location>
        <topology evidence="1">Single-pass type II membrane protein</topology>
        <orientation evidence="1">Periplasmic side</orientation>
    </subcellularLocation>
</comment>
<dbReference type="Gene3D" id="3.10.50.40">
    <property type="match status" value="2"/>
</dbReference>
<dbReference type="Proteomes" id="UP000264062">
    <property type="component" value="Unassembled WGS sequence"/>
</dbReference>
<evidence type="ECO:0000256" key="2">
    <source>
        <dbReference type="ARBA" id="ARBA00022475"/>
    </source>
</evidence>
<keyword evidence="4 12" id="KW-0812">Transmembrane</keyword>
<evidence type="ECO:0000256" key="7">
    <source>
        <dbReference type="ARBA" id="ARBA00023186"/>
    </source>
</evidence>
<evidence type="ECO:0000256" key="4">
    <source>
        <dbReference type="ARBA" id="ARBA00022692"/>
    </source>
</evidence>
<dbReference type="SUPFAM" id="SSF109998">
    <property type="entry name" value="Triger factor/SurA peptide-binding domain-like"/>
    <property type="match status" value="1"/>
</dbReference>
<evidence type="ECO:0000256" key="10">
    <source>
        <dbReference type="ARBA" id="ARBA00042775"/>
    </source>
</evidence>
<sequence>MMTKLRKNMTVIFIIVIISFVLFMFLDWGMNIMGSNTPERGDFVGKVNKTKITSNALNNVYLELRKNYMLNSNKNSIDARTEKMLLDEAFNKIVSDIMFNDIQTKYGYNSTEEEIISIVENVPPQELRNDKRFYKEDGNFDFDLYKQMIADPQNRQFFLNYYRQIQDQLPKVKIQSDLISGIKVQNDEVGRALRFNESKFQIEYMVVPTVIESPIVITEEESKAYFDNNKFLFVQSPEAVISLVAIQKTPSSQDALLAKENIDGLRNDIIEGNITFEKAAELYSEDPGSATDGGSLGWFKKNAMVKEFNDAAFALKKGEISAPIKTQFGWHIIKCEDKTADSIKASHILIAVTPSMETVDAIKKNAEVIQKKMKSDGFEAVAKSESLEIITTMPFNPEKNEIAELGSNAPKLIDFTMNAKVLDLSPVVELSDFFIIARLDAKRDGGMPKYEDAKEMVKNTITARKRKILSAVNLSALVGKISSGKSTLENFAKMNKMNYYKTGLITGKDMLKEVPSNSPLFGAIFSAEMNKVFYVTGEDNGYIFRVLKTEEIPQDSVQKLFEKYYQTIMSKKQQTIVADWMRNLKSNYIVKDYR</sequence>
<dbReference type="InterPro" id="IPR046357">
    <property type="entry name" value="PPIase_dom_sf"/>
</dbReference>
<evidence type="ECO:0000256" key="8">
    <source>
        <dbReference type="ARBA" id="ARBA00038408"/>
    </source>
</evidence>
<reference evidence="14 15" key="1">
    <citation type="journal article" date="2018" name="Nat. Biotechnol.">
        <title>A standardized bacterial taxonomy based on genome phylogeny substantially revises the tree of life.</title>
        <authorList>
            <person name="Parks D.H."/>
            <person name="Chuvochina M."/>
            <person name="Waite D.W."/>
            <person name="Rinke C."/>
            <person name="Skarshewski A."/>
            <person name="Chaumeil P.A."/>
            <person name="Hugenholtz P."/>
        </authorList>
    </citation>
    <scope>NUCLEOTIDE SEQUENCE [LARGE SCALE GENOMIC DNA]</scope>
    <source>
        <strain evidence="14">UBA9956</strain>
    </source>
</reference>
<proteinExistence type="inferred from homology"/>
<evidence type="ECO:0000313" key="15">
    <source>
        <dbReference type="Proteomes" id="UP000264062"/>
    </source>
</evidence>
<evidence type="ECO:0000259" key="13">
    <source>
        <dbReference type="PROSITE" id="PS50198"/>
    </source>
</evidence>
<dbReference type="GO" id="GO:0003755">
    <property type="term" value="F:peptidyl-prolyl cis-trans isomerase activity"/>
    <property type="evidence" value="ECO:0007669"/>
    <property type="project" value="UniProtKB-KW"/>
</dbReference>
<feature type="domain" description="PpiC" evidence="13">
    <location>
        <begin position="243"/>
        <end position="337"/>
    </location>
</feature>
<comment type="similarity">
    <text evidence="8">Belongs to the PpiD chaperone family.</text>
</comment>
<keyword evidence="3" id="KW-0997">Cell inner membrane</keyword>
<dbReference type="PROSITE" id="PS01096">
    <property type="entry name" value="PPIC_PPIASE_1"/>
    <property type="match status" value="1"/>
</dbReference>
<evidence type="ECO:0000313" key="14">
    <source>
        <dbReference type="EMBL" id="HAV92091.1"/>
    </source>
</evidence>
<dbReference type="InterPro" id="IPR023058">
    <property type="entry name" value="PPIase_PpiC_CS"/>
</dbReference>
<dbReference type="PANTHER" id="PTHR47529">
    <property type="entry name" value="PEPTIDYL-PROLYL CIS-TRANS ISOMERASE D"/>
    <property type="match status" value="1"/>
</dbReference>
<dbReference type="InterPro" id="IPR052029">
    <property type="entry name" value="PpiD_chaperone"/>
</dbReference>
<evidence type="ECO:0000256" key="6">
    <source>
        <dbReference type="ARBA" id="ARBA00023136"/>
    </source>
</evidence>
<comment type="caution">
    <text evidence="14">The sequence shown here is derived from an EMBL/GenBank/DDBJ whole genome shotgun (WGS) entry which is preliminary data.</text>
</comment>
<dbReference type="EMBL" id="DMZY01000084">
    <property type="protein sequence ID" value="HAV92091.1"/>
    <property type="molecule type" value="Genomic_DNA"/>
</dbReference>
<dbReference type="InterPro" id="IPR027304">
    <property type="entry name" value="Trigger_fact/SurA_dom_sf"/>
</dbReference>
<dbReference type="SUPFAM" id="SSF54534">
    <property type="entry name" value="FKBP-like"/>
    <property type="match status" value="2"/>
</dbReference>
<dbReference type="InterPro" id="IPR000297">
    <property type="entry name" value="PPIase_PpiC"/>
</dbReference>
<feature type="transmembrane region" description="Helical" evidence="12">
    <location>
        <begin position="12"/>
        <end position="30"/>
    </location>
</feature>
<keyword evidence="5 12" id="KW-1133">Transmembrane helix</keyword>
<protein>
    <recommendedName>
        <fullName evidence="9">Periplasmic chaperone PpiD</fullName>
    </recommendedName>
    <alternativeName>
        <fullName evidence="10">Periplasmic folding chaperone</fullName>
    </alternativeName>
</protein>
<organism evidence="14 15">
    <name type="scientific">candidate division WOR-3 bacterium</name>
    <dbReference type="NCBI Taxonomy" id="2052148"/>
    <lineage>
        <taxon>Bacteria</taxon>
        <taxon>Bacteria division WOR-3</taxon>
    </lineage>
</organism>
<evidence type="ECO:0000256" key="3">
    <source>
        <dbReference type="ARBA" id="ARBA00022519"/>
    </source>
</evidence>
<evidence type="ECO:0000256" key="1">
    <source>
        <dbReference type="ARBA" id="ARBA00004382"/>
    </source>
</evidence>
<evidence type="ECO:0000256" key="9">
    <source>
        <dbReference type="ARBA" id="ARBA00040743"/>
    </source>
</evidence>
<keyword evidence="11" id="KW-0697">Rotamase</keyword>
<evidence type="ECO:0000256" key="5">
    <source>
        <dbReference type="ARBA" id="ARBA00022989"/>
    </source>
</evidence>
<keyword evidence="2" id="KW-1003">Cell membrane</keyword>
<dbReference type="Pfam" id="PF00639">
    <property type="entry name" value="Rotamase"/>
    <property type="match status" value="1"/>
</dbReference>
<accession>A0A350H975</accession>
<evidence type="ECO:0000256" key="12">
    <source>
        <dbReference type="SAM" id="Phobius"/>
    </source>
</evidence>
<name>A0A350H975_UNCW3</name>
<evidence type="ECO:0000256" key="11">
    <source>
        <dbReference type="PROSITE-ProRule" id="PRU00278"/>
    </source>
</evidence>
<dbReference type="AlphaFoldDB" id="A0A350H975"/>
<gene>
    <name evidence="14" type="ORF">DCW38_02800</name>
</gene>
<dbReference type="Pfam" id="PF13623">
    <property type="entry name" value="SurA_N_2"/>
    <property type="match status" value="1"/>
</dbReference>
<keyword evidence="11" id="KW-0413">Isomerase</keyword>
<dbReference type="PANTHER" id="PTHR47529:SF1">
    <property type="entry name" value="PERIPLASMIC CHAPERONE PPID"/>
    <property type="match status" value="1"/>
</dbReference>
<dbReference type="GO" id="GO:0005886">
    <property type="term" value="C:plasma membrane"/>
    <property type="evidence" value="ECO:0007669"/>
    <property type="project" value="UniProtKB-SubCell"/>
</dbReference>
<keyword evidence="7" id="KW-0143">Chaperone</keyword>